<proteinExistence type="predicted"/>
<protein>
    <submittedName>
        <fullName evidence="2">Uncharacterized protein</fullName>
    </submittedName>
</protein>
<keyword evidence="1" id="KW-0732">Signal</keyword>
<evidence type="ECO:0000256" key="1">
    <source>
        <dbReference type="SAM" id="SignalP"/>
    </source>
</evidence>
<feature type="chain" id="PRO_5008398435" evidence="1">
    <location>
        <begin position="28"/>
        <end position="118"/>
    </location>
</feature>
<name>A0A1A9UEK2_GLOAU</name>
<dbReference type="VEuPathDB" id="VectorBase:GAUT002252"/>
<dbReference type="Proteomes" id="UP000078200">
    <property type="component" value="Unassembled WGS sequence"/>
</dbReference>
<reference evidence="2" key="1">
    <citation type="submission" date="2020-05" db="UniProtKB">
        <authorList>
            <consortium name="EnsemblMetazoa"/>
        </authorList>
    </citation>
    <scope>IDENTIFICATION</scope>
    <source>
        <strain evidence="2">TTRI</strain>
    </source>
</reference>
<organism evidence="2 3">
    <name type="scientific">Glossina austeni</name>
    <name type="common">Savannah tsetse fly</name>
    <dbReference type="NCBI Taxonomy" id="7395"/>
    <lineage>
        <taxon>Eukaryota</taxon>
        <taxon>Metazoa</taxon>
        <taxon>Ecdysozoa</taxon>
        <taxon>Arthropoda</taxon>
        <taxon>Hexapoda</taxon>
        <taxon>Insecta</taxon>
        <taxon>Pterygota</taxon>
        <taxon>Neoptera</taxon>
        <taxon>Endopterygota</taxon>
        <taxon>Diptera</taxon>
        <taxon>Brachycera</taxon>
        <taxon>Muscomorpha</taxon>
        <taxon>Hippoboscoidea</taxon>
        <taxon>Glossinidae</taxon>
        <taxon>Glossina</taxon>
    </lineage>
</organism>
<keyword evidence="3" id="KW-1185">Reference proteome</keyword>
<dbReference type="EnsemblMetazoa" id="GAUT002252-RA">
    <property type="protein sequence ID" value="GAUT002252-PA"/>
    <property type="gene ID" value="GAUT002252"/>
</dbReference>
<evidence type="ECO:0000313" key="3">
    <source>
        <dbReference type="Proteomes" id="UP000078200"/>
    </source>
</evidence>
<sequence length="118" mass="13514">MNGEPFVNEVILTLLIAVCLCIQIATAGSCDYDCILGSPRRVCEDKQKELKQNQILEQKFQGFKLVPNSIANRFSEIFFQRPTNVKVDLDTPLKVSLSRKTSQWANEANQVNRPRQEW</sequence>
<evidence type="ECO:0000313" key="2">
    <source>
        <dbReference type="EnsemblMetazoa" id="GAUT002252-PA"/>
    </source>
</evidence>
<dbReference type="AlphaFoldDB" id="A0A1A9UEK2"/>
<accession>A0A1A9UEK2</accession>
<feature type="signal peptide" evidence="1">
    <location>
        <begin position="1"/>
        <end position="27"/>
    </location>
</feature>